<protein>
    <submittedName>
        <fullName evidence="2">Uncharacterized protein</fullName>
    </submittedName>
</protein>
<sequence length="164" mass="18000">MGALSNALQRVLCQVGARLPFNVLLWQAPEPPAGSRHHASPRPRRQPHAPQYWLQRGPPRSGIGLPLVPLDPKRLRVPTLQLCWKCSRFVAEEKSPSQPGCPEIYEHVGSTLLKVPLGHREKEPGESAHLVVPSGRSMLRGAPPEHLQPSTLACSPLQPGWVAL</sequence>
<evidence type="ECO:0000313" key="3">
    <source>
        <dbReference type="Proteomes" id="UP001066276"/>
    </source>
</evidence>
<dbReference type="EMBL" id="JANPWB010000009">
    <property type="protein sequence ID" value="KAJ1149534.1"/>
    <property type="molecule type" value="Genomic_DNA"/>
</dbReference>
<gene>
    <name evidence="2" type="ORF">NDU88_002341</name>
</gene>
<organism evidence="2 3">
    <name type="scientific">Pleurodeles waltl</name>
    <name type="common">Iberian ribbed newt</name>
    <dbReference type="NCBI Taxonomy" id="8319"/>
    <lineage>
        <taxon>Eukaryota</taxon>
        <taxon>Metazoa</taxon>
        <taxon>Chordata</taxon>
        <taxon>Craniata</taxon>
        <taxon>Vertebrata</taxon>
        <taxon>Euteleostomi</taxon>
        <taxon>Amphibia</taxon>
        <taxon>Batrachia</taxon>
        <taxon>Caudata</taxon>
        <taxon>Salamandroidea</taxon>
        <taxon>Salamandridae</taxon>
        <taxon>Pleurodelinae</taxon>
        <taxon>Pleurodeles</taxon>
    </lineage>
</organism>
<accession>A0AAV7R9Q8</accession>
<keyword evidence="3" id="KW-1185">Reference proteome</keyword>
<feature type="compositionally biased region" description="Basic residues" evidence="1">
    <location>
        <begin position="35"/>
        <end position="47"/>
    </location>
</feature>
<proteinExistence type="predicted"/>
<feature type="region of interest" description="Disordered" evidence="1">
    <location>
        <begin position="31"/>
        <end position="57"/>
    </location>
</feature>
<dbReference type="Proteomes" id="UP001066276">
    <property type="component" value="Chromosome 5"/>
</dbReference>
<name>A0AAV7R9Q8_PLEWA</name>
<dbReference type="AlphaFoldDB" id="A0AAV7R9Q8"/>
<reference evidence="2" key="1">
    <citation type="journal article" date="2022" name="bioRxiv">
        <title>Sequencing and chromosome-scale assembly of the giantPleurodeles waltlgenome.</title>
        <authorList>
            <person name="Brown T."/>
            <person name="Elewa A."/>
            <person name="Iarovenko S."/>
            <person name="Subramanian E."/>
            <person name="Araus A.J."/>
            <person name="Petzold A."/>
            <person name="Susuki M."/>
            <person name="Suzuki K.-i.T."/>
            <person name="Hayashi T."/>
            <person name="Toyoda A."/>
            <person name="Oliveira C."/>
            <person name="Osipova E."/>
            <person name="Leigh N.D."/>
            <person name="Simon A."/>
            <person name="Yun M.H."/>
        </authorList>
    </citation>
    <scope>NUCLEOTIDE SEQUENCE</scope>
    <source>
        <strain evidence="2">20211129_DDA</strain>
        <tissue evidence="2">Liver</tissue>
    </source>
</reference>
<comment type="caution">
    <text evidence="2">The sequence shown here is derived from an EMBL/GenBank/DDBJ whole genome shotgun (WGS) entry which is preliminary data.</text>
</comment>
<evidence type="ECO:0000256" key="1">
    <source>
        <dbReference type="SAM" id="MobiDB-lite"/>
    </source>
</evidence>
<evidence type="ECO:0000313" key="2">
    <source>
        <dbReference type="EMBL" id="KAJ1149534.1"/>
    </source>
</evidence>